<dbReference type="InterPro" id="IPR000073">
    <property type="entry name" value="AB_hydrolase_1"/>
</dbReference>
<dbReference type="InterPro" id="IPR050266">
    <property type="entry name" value="AB_hydrolase_sf"/>
</dbReference>
<gene>
    <name evidence="2" type="ORF">QEZ52_19400</name>
</gene>
<accession>A0ABZ2XS19</accession>
<dbReference type="Gene3D" id="3.40.50.1820">
    <property type="entry name" value="alpha/beta hydrolase"/>
    <property type="match status" value="1"/>
</dbReference>
<name>A0ABZ2XS19_9RHOB</name>
<protein>
    <submittedName>
        <fullName evidence="2">Alpha/beta hydrolase</fullName>
    </submittedName>
</protein>
<dbReference type="PANTHER" id="PTHR43798">
    <property type="entry name" value="MONOACYLGLYCEROL LIPASE"/>
    <property type="match status" value="1"/>
</dbReference>
<evidence type="ECO:0000313" key="3">
    <source>
        <dbReference type="Proteomes" id="UP001623232"/>
    </source>
</evidence>
<keyword evidence="2" id="KW-0378">Hydrolase</keyword>
<dbReference type="InterPro" id="IPR029058">
    <property type="entry name" value="AB_hydrolase_fold"/>
</dbReference>
<dbReference type="Pfam" id="PF00561">
    <property type="entry name" value="Abhydrolase_1"/>
    <property type="match status" value="1"/>
</dbReference>
<sequence>MIWVLGVLIVVAAIPVVIERRRSRMSTQIRQNAPGQFATLSLGLTHYQWIGPIRGPVAVCVHGLTTPSFVWQGLASGLSAMGYRVLVYDLYGRGYSDRPTGEQNQDFFVNQLEELLADQNVDDDFTLIGYSMGGAIATAFASQYPNRVRQLVLLASAGLNTDFGRLTEIIQKVPLIGDWLMLACFPVLHRRTARAEIGQPSSVPDISNLMQNELRYQGYVPAVLAALRGILTKDMSQDLQKVHRAGVPLLAVWARHDTTIPLSSLGRLTTVSRSAKQEVIDDAGHGLVYTHTDAVLDALRETLQDGLN</sequence>
<dbReference type="GO" id="GO:0016787">
    <property type="term" value="F:hydrolase activity"/>
    <property type="evidence" value="ECO:0007669"/>
    <property type="project" value="UniProtKB-KW"/>
</dbReference>
<dbReference type="PRINTS" id="PR00111">
    <property type="entry name" value="ABHYDROLASE"/>
</dbReference>
<keyword evidence="3" id="KW-1185">Reference proteome</keyword>
<reference evidence="2 3" key="1">
    <citation type="submission" date="2023-04" db="EMBL/GenBank/DDBJ databases">
        <title>Complete genome sequence of Alisedimentitalea scapharcae.</title>
        <authorList>
            <person name="Rong J.-C."/>
            <person name="Yi M.-L."/>
            <person name="Zhao Q."/>
        </authorList>
    </citation>
    <scope>NUCLEOTIDE SEQUENCE [LARGE SCALE GENOMIC DNA]</scope>
    <source>
        <strain evidence="2 3">KCTC 42119</strain>
    </source>
</reference>
<evidence type="ECO:0000259" key="1">
    <source>
        <dbReference type="Pfam" id="PF00561"/>
    </source>
</evidence>
<dbReference type="SUPFAM" id="SSF53474">
    <property type="entry name" value="alpha/beta-Hydrolases"/>
    <property type="match status" value="1"/>
</dbReference>
<dbReference type="EMBL" id="CP123584">
    <property type="protein sequence ID" value="WZK88737.1"/>
    <property type="molecule type" value="Genomic_DNA"/>
</dbReference>
<proteinExistence type="predicted"/>
<dbReference type="PANTHER" id="PTHR43798:SF33">
    <property type="entry name" value="HYDROLASE, PUTATIVE (AFU_ORTHOLOGUE AFUA_2G14860)-RELATED"/>
    <property type="match status" value="1"/>
</dbReference>
<dbReference type="RefSeq" id="WP_406646282.1">
    <property type="nucleotide sequence ID" value="NZ_CP123584.1"/>
</dbReference>
<feature type="domain" description="AB hydrolase-1" evidence="1">
    <location>
        <begin position="59"/>
        <end position="291"/>
    </location>
</feature>
<dbReference type="Proteomes" id="UP001623232">
    <property type="component" value="Chromosome"/>
</dbReference>
<evidence type="ECO:0000313" key="2">
    <source>
        <dbReference type="EMBL" id="WZK88737.1"/>
    </source>
</evidence>
<organism evidence="2 3">
    <name type="scientific">Aliisedimentitalea scapharcae</name>
    <dbReference type="NCBI Taxonomy" id="1524259"/>
    <lineage>
        <taxon>Bacteria</taxon>
        <taxon>Pseudomonadati</taxon>
        <taxon>Pseudomonadota</taxon>
        <taxon>Alphaproteobacteria</taxon>
        <taxon>Rhodobacterales</taxon>
        <taxon>Roseobacteraceae</taxon>
        <taxon>Aliisedimentitalea</taxon>
    </lineage>
</organism>